<dbReference type="RefSeq" id="WP_090804279.1">
    <property type="nucleotide sequence ID" value="NZ_BOND01000010.1"/>
</dbReference>
<name>A0A1H3UW70_9ACTN</name>
<evidence type="ECO:0008006" key="3">
    <source>
        <dbReference type="Google" id="ProtNLM"/>
    </source>
</evidence>
<gene>
    <name evidence="1" type="ORF">SAMN05421684_8095</name>
</gene>
<dbReference type="Proteomes" id="UP000199632">
    <property type="component" value="Unassembled WGS sequence"/>
</dbReference>
<dbReference type="InterPro" id="IPR022074">
    <property type="entry name" value="DUF3626"/>
</dbReference>
<keyword evidence="2" id="KW-1185">Reference proteome</keyword>
<evidence type="ECO:0000313" key="1">
    <source>
        <dbReference type="EMBL" id="SDZ66075.1"/>
    </source>
</evidence>
<dbReference type="STRING" id="137265.SAMN05421684_8095"/>
<organism evidence="1 2">
    <name type="scientific">Asanoa ishikariensis</name>
    <dbReference type="NCBI Taxonomy" id="137265"/>
    <lineage>
        <taxon>Bacteria</taxon>
        <taxon>Bacillati</taxon>
        <taxon>Actinomycetota</taxon>
        <taxon>Actinomycetes</taxon>
        <taxon>Micromonosporales</taxon>
        <taxon>Micromonosporaceae</taxon>
        <taxon>Asanoa</taxon>
    </lineage>
</organism>
<accession>A0A1H3UW70</accession>
<proteinExistence type="predicted"/>
<dbReference type="OrthoDB" id="3770261at2"/>
<dbReference type="Pfam" id="PF12294">
    <property type="entry name" value="DUF3626"/>
    <property type="match status" value="1"/>
</dbReference>
<evidence type="ECO:0000313" key="2">
    <source>
        <dbReference type="Proteomes" id="UP000199632"/>
    </source>
</evidence>
<dbReference type="AlphaFoldDB" id="A0A1H3UW70"/>
<reference evidence="2" key="1">
    <citation type="submission" date="2016-10" db="EMBL/GenBank/DDBJ databases">
        <authorList>
            <person name="Varghese N."/>
            <person name="Submissions S."/>
        </authorList>
    </citation>
    <scope>NUCLEOTIDE SEQUENCE [LARGE SCALE GENOMIC DNA]</scope>
    <source>
        <strain evidence="2">DSM 44718</strain>
    </source>
</reference>
<protein>
    <recommendedName>
        <fullName evidence="3">DUF3626 domain-containing protein</fullName>
    </recommendedName>
</protein>
<dbReference type="EMBL" id="FNQB01000006">
    <property type="protein sequence ID" value="SDZ66075.1"/>
    <property type="molecule type" value="Genomic_DNA"/>
</dbReference>
<sequence length="272" mass="29829">MSWEQAVAHVATRSVGEPVDPALRVTMHFHPDRMFAGEPILAAMARDGVYRSQFETGTSNGGLTAFPGGDRWRWESRIFGGAYDTALAQSRPKYGSLNHRGRQAGGSPRFGSAHLRLRAATLPRTTFCYPDSFLEPADFGVAAKMSLVALAEADEQDYLDDYIEAHVHGVIRLADDVEAVVLDPCYRDTAIEQLASALACPVEWHHGFSLPVSDFVLHPDYRGPEIIEAGLDIAQDDRLDARIIGAAVNAGKHDPQTLKRVWHHVARFGSAV</sequence>